<dbReference type="AlphaFoldDB" id="A0A9P0LX31"/>
<organism evidence="1 2">
    <name type="scientific">Acanthoscelides obtectus</name>
    <name type="common">Bean weevil</name>
    <name type="synonym">Bruchus obtectus</name>
    <dbReference type="NCBI Taxonomy" id="200917"/>
    <lineage>
        <taxon>Eukaryota</taxon>
        <taxon>Metazoa</taxon>
        <taxon>Ecdysozoa</taxon>
        <taxon>Arthropoda</taxon>
        <taxon>Hexapoda</taxon>
        <taxon>Insecta</taxon>
        <taxon>Pterygota</taxon>
        <taxon>Neoptera</taxon>
        <taxon>Endopterygota</taxon>
        <taxon>Coleoptera</taxon>
        <taxon>Polyphaga</taxon>
        <taxon>Cucujiformia</taxon>
        <taxon>Chrysomeloidea</taxon>
        <taxon>Chrysomelidae</taxon>
        <taxon>Bruchinae</taxon>
        <taxon>Bruchini</taxon>
        <taxon>Acanthoscelides</taxon>
    </lineage>
</organism>
<name>A0A9P0LX31_ACAOB</name>
<protein>
    <submittedName>
        <fullName evidence="1">Uncharacterized protein</fullName>
    </submittedName>
</protein>
<keyword evidence="2" id="KW-1185">Reference proteome</keyword>
<proteinExistence type="predicted"/>
<dbReference type="EMBL" id="CAKOFQ010007494">
    <property type="protein sequence ID" value="CAH2002417.1"/>
    <property type="molecule type" value="Genomic_DNA"/>
</dbReference>
<evidence type="ECO:0000313" key="2">
    <source>
        <dbReference type="Proteomes" id="UP001152888"/>
    </source>
</evidence>
<gene>
    <name evidence="1" type="ORF">ACAOBT_LOCUS26782</name>
</gene>
<evidence type="ECO:0000313" key="1">
    <source>
        <dbReference type="EMBL" id="CAH2002417.1"/>
    </source>
</evidence>
<reference evidence="1" key="1">
    <citation type="submission" date="2022-03" db="EMBL/GenBank/DDBJ databases">
        <authorList>
            <person name="Sayadi A."/>
        </authorList>
    </citation>
    <scope>NUCLEOTIDE SEQUENCE</scope>
</reference>
<sequence length="56" mass="6417">MEKFTDKITINKANVVLVIIERCFGQIEKPVSYSTVFLPRKVGKCAENNYCLYCTP</sequence>
<accession>A0A9P0LX31</accession>
<dbReference type="Proteomes" id="UP001152888">
    <property type="component" value="Unassembled WGS sequence"/>
</dbReference>
<comment type="caution">
    <text evidence="1">The sequence shown here is derived from an EMBL/GenBank/DDBJ whole genome shotgun (WGS) entry which is preliminary data.</text>
</comment>